<dbReference type="AlphaFoldDB" id="A0A3C1KJF5"/>
<name>A0A3C1KJF5_9GAMM</name>
<protein>
    <submittedName>
        <fullName evidence="1">Uncharacterized protein</fullName>
    </submittedName>
</protein>
<dbReference type="EMBL" id="DMND01000038">
    <property type="protein sequence ID" value="HAN26504.1"/>
    <property type="molecule type" value="Genomic_DNA"/>
</dbReference>
<organism evidence="1 2">
    <name type="scientific">Haliea salexigens</name>
    <dbReference type="NCBI Taxonomy" id="287487"/>
    <lineage>
        <taxon>Bacteria</taxon>
        <taxon>Pseudomonadati</taxon>
        <taxon>Pseudomonadota</taxon>
        <taxon>Gammaproteobacteria</taxon>
        <taxon>Cellvibrionales</taxon>
        <taxon>Halieaceae</taxon>
        <taxon>Haliea</taxon>
    </lineage>
</organism>
<evidence type="ECO:0000313" key="1">
    <source>
        <dbReference type="EMBL" id="HAN26504.1"/>
    </source>
</evidence>
<comment type="caution">
    <text evidence="1">The sequence shown here is derived from an EMBL/GenBank/DDBJ whole genome shotgun (WGS) entry which is preliminary data.</text>
</comment>
<gene>
    <name evidence="1" type="ORF">DCP75_02020</name>
</gene>
<reference evidence="1 2" key="1">
    <citation type="journal article" date="2018" name="Nat. Biotechnol.">
        <title>A standardized bacterial taxonomy based on genome phylogeny substantially revises the tree of life.</title>
        <authorList>
            <person name="Parks D.H."/>
            <person name="Chuvochina M."/>
            <person name="Waite D.W."/>
            <person name="Rinke C."/>
            <person name="Skarshewski A."/>
            <person name="Chaumeil P.A."/>
            <person name="Hugenholtz P."/>
        </authorList>
    </citation>
    <scope>NUCLEOTIDE SEQUENCE [LARGE SCALE GENOMIC DNA]</scope>
    <source>
        <strain evidence="1">UBA9158</strain>
    </source>
</reference>
<sequence length="98" mass="10372">MVLAGCQSLPEQAPEAVVCPEVPVVECPVCPLQECPEPRVLEKIVLRPAAPVALPVRPETAGELELPIIGVLEFIRVEPSGLTLEAVVDTASEHTTIA</sequence>
<proteinExistence type="predicted"/>
<accession>A0A3C1KJF5</accession>
<evidence type="ECO:0000313" key="2">
    <source>
        <dbReference type="Proteomes" id="UP000259273"/>
    </source>
</evidence>
<feature type="non-terminal residue" evidence="1">
    <location>
        <position position="98"/>
    </location>
</feature>
<dbReference type="Proteomes" id="UP000259273">
    <property type="component" value="Unassembled WGS sequence"/>
</dbReference>